<evidence type="ECO:0000259" key="5">
    <source>
        <dbReference type="Pfam" id="PF01207"/>
    </source>
</evidence>
<dbReference type="PIRSF" id="PIRSF006621">
    <property type="entry name" value="Dus"/>
    <property type="match status" value="1"/>
</dbReference>
<proteinExistence type="predicted"/>
<dbReference type="PANTHER" id="PTHR45846:SF1">
    <property type="entry name" value="TRNA-DIHYDROURIDINE(47) SYNTHASE [NAD(P)(+)]-LIKE"/>
    <property type="match status" value="1"/>
</dbReference>
<evidence type="ECO:0000256" key="2">
    <source>
        <dbReference type="ARBA" id="ARBA00022643"/>
    </source>
</evidence>
<dbReference type="AlphaFoldDB" id="A0A381VTV5"/>
<keyword evidence="3" id="KW-0819">tRNA processing</keyword>
<keyword evidence="1" id="KW-0285">Flavoprotein</keyword>
<keyword evidence="4" id="KW-0560">Oxidoreductase</keyword>
<dbReference type="EMBL" id="UINC01009766">
    <property type="protein sequence ID" value="SVA43730.1"/>
    <property type="molecule type" value="Genomic_DNA"/>
</dbReference>
<dbReference type="PANTHER" id="PTHR45846">
    <property type="entry name" value="TRNA-DIHYDROURIDINE(47) SYNTHASE [NAD(P)(+)]-LIKE"/>
    <property type="match status" value="1"/>
</dbReference>
<dbReference type="Gene3D" id="3.20.20.70">
    <property type="entry name" value="Aldolase class I"/>
    <property type="match status" value="1"/>
</dbReference>
<protein>
    <recommendedName>
        <fullName evidence="5">DUS-like FMN-binding domain-containing protein</fullName>
    </recommendedName>
</protein>
<dbReference type="InterPro" id="IPR035587">
    <property type="entry name" value="DUS-like_FMN-bd"/>
</dbReference>
<evidence type="ECO:0000313" key="6">
    <source>
        <dbReference type="EMBL" id="SVA43730.1"/>
    </source>
</evidence>
<keyword evidence="2" id="KW-0288">FMN</keyword>
<evidence type="ECO:0000256" key="1">
    <source>
        <dbReference type="ARBA" id="ARBA00022630"/>
    </source>
</evidence>
<dbReference type="CDD" id="cd02801">
    <property type="entry name" value="DUS_like_FMN"/>
    <property type="match status" value="1"/>
</dbReference>
<dbReference type="GO" id="GO:0003723">
    <property type="term" value="F:RNA binding"/>
    <property type="evidence" value="ECO:0007669"/>
    <property type="project" value="TreeGrafter"/>
</dbReference>
<name>A0A381VTV5_9ZZZZ</name>
<evidence type="ECO:0000256" key="4">
    <source>
        <dbReference type="ARBA" id="ARBA00023002"/>
    </source>
</evidence>
<dbReference type="SUPFAM" id="SSF51395">
    <property type="entry name" value="FMN-linked oxidoreductases"/>
    <property type="match status" value="1"/>
</dbReference>
<reference evidence="6" key="1">
    <citation type="submission" date="2018-05" db="EMBL/GenBank/DDBJ databases">
        <authorList>
            <person name="Lanie J.A."/>
            <person name="Ng W.-L."/>
            <person name="Kazmierczak K.M."/>
            <person name="Andrzejewski T.M."/>
            <person name="Davidsen T.M."/>
            <person name="Wayne K.J."/>
            <person name="Tettelin H."/>
            <person name="Glass J.I."/>
            <person name="Rusch D."/>
            <person name="Podicherti R."/>
            <person name="Tsui H.-C.T."/>
            <person name="Winkler M.E."/>
        </authorList>
    </citation>
    <scope>NUCLEOTIDE SEQUENCE</scope>
</reference>
<dbReference type="GO" id="GO:0050660">
    <property type="term" value="F:flavin adenine dinucleotide binding"/>
    <property type="evidence" value="ECO:0007669"/>
    <property type="project" value="InterPro"/>
</dbReference>
<sequence length="362" mass="40960">MAKREKNRAVTRLSEQASQFDALLQRDEPMLALAPMQDVTDLPFWRVITKRGGADVYFTEYFRVHADSRLEKPILRSITENPTGRPVVAQMIGNSIPDLVRTARELQQHPIAGIDLNLGCPAPIVYKKCAGGGLLREPERIDRILGALRDAVETRFTVKTRIGFDDAVVFDELLPIFARHNLDLLTVHGRTVKEMYRSAVHYDFISRAAEAMDCPVLANGNVYSAPKAELVLRETGAHGLMIGRGVIRNPWLFAQIRRHLRGEPPAWPSGRDVLDYVTDLFEMTAPENYIEKSQVHKMKKYMNYFGLGVDADGRFLHDIRRAQTKADFFAICREHLDHDEPMPLDPFSPELKTTDVVAGCHT</sequence>
<accession>A0A381VTV5</accession>
<organism evidence="6">
    <name type="scientific">marine metagenome</name>
    <dbReference type="NCBI Taxonomy" id="408172"/>
    <lineage>
        <taxon>unclassified sequences</taxon>
        <taxon>metagenomes</taxon>
        <taxon>ecological metagenomes</taxon>
    </lineage>
</organism>
<evidence type="ECO:0000256" key="3">
    <source>
        <dbReference type="ARBA" id="ARBA00022694"/>
    </source>
</evidence>
<dbReference type="InterPro" id="IPR013785">
    <property type="entry name" value="Aldolase_TIM"/>
</dbReference>
<dbReference type="Pfam" id="PF01207">
    <property type="entry name" value="Dus"/>
    <property type="match status" value="1"/>
</dbReference>
<dbReference type="GO" id="GO:0017150">
    <property type="term" value="F:tRNA dihydrouridine synthase activity"/>
    <property type="evidence" value="ECO:0007669"/>
    <property type="project" value="InterPro"/>
</dbReference>
<gene>
    <name evidence="6" type="ORF">METZ01_LOCUS96584</name>
</gene>
<dbReference type="InterPro" id="IPR001269">
    <property type="entry name" value="DUS_fam"/>
</dbReference>
<feature type="domain" description="DUS-like FMN-binding" evidence="5">
    <location>
        <begin position="33"/>
        <end position="312"/>
    </location>
</feature>